<feature type="region of interest" description="Disordered" evidence="2">
    <location>
        <begin position="284"/>
        <end position="315"/>
    </location>
</feature>
<feature type="region of interest" description="Disordered" evidence="2">
    <location>
        <begin position="1"/>
        <end position="30"/>
    </location>
</feature>
<dbReference type="GO" id="GO:0034976">
    <property type="term" value="P:response to endoplasmic reticulum stress"/>
    <property type="evidence" value="ECO:0007669"/>
    <property type="project" value="TreeGrafter"/>
</dbReference>
<dbReference type="PANTHER" id="PTHR16489:SF11">
    <property type="entry name" value="PROTEIN PHOSPHATASE 1 REGULATORY SUBUNIT 15B"/>
    <property type="match status" value="1"/>
</dbReference>
<dbReference type="PANTHER" id="PTHR16489">
    <property type="entry name" value="GH11727P"/>
    <property type="match status" value="1"/>
</dbReference>
<feature type="region of interest" description="Disordered" evidence="2">
    <location>
        <begin position="504"/>
        <end position="566"/>
    </location>
</feature>
<reference evidence="4" key="2">
    <citation type="submission" date="2016-06" db="EMBL/GenBank/DDBJ databases">
        <title>The genome of a short-lived fish provides insights into sex chromosome evolution and the genetic control of aging.</title>
        <authorList>
            <person name="Reichwald K."/>
            <person name="Felder M."/>
            <person name="Petzold A."/>
            <person name="Koch P."/>
            <person name="Groth M."/>
            <person name="Platzer M."/>
        </authorList>
    </citation>
    <scope>NUCLEOTIDE SEQUENCE</scope>
    <source>
        <tissue evidence="4">Brain</tissue>
    </source>
</reference>
<feature type="compositionally biased region" description="Basic and acidic residues" evidence="2">
    <location>
        <begin position="541"/>
        <end position="552"/>
    </location>
</feature>
<comment type="similarity">
    <text evidence="1">Belongs to the PPP1R15 family.</text>
</comment>
<dbReference type="Pfam" id="PF10488">
    <property type="entry name" value="PP1c_bdg"/>
    <property type="match status" value="1"/>
</dbReference>
<evidence type="ECO:0000256" key="1">
    <source>
        <dbReference type="ARBA" id="ARBA00010161"/>
    </source>
</evidence>
<name>A0A1A8NXP2_9TELE</name>
<feature type="region of interest" description="Disordered" evidence="2">
    <location>
        <begin position="229"/>
        <end position="270"/>
    </location>
</feature>
<proteinExistence type="inferred from homology"/>
<feature type="compositionally biased region" description="Acidic residues" evidence="2">
    <location>
        <begin position="353"/>
        <end position="363"/>
    </location>
</feature>
<evidence type="ECO:0000256" key="2">
    <source>
        <dbReference type="SAM" id="MobiDB-lite"/>
    </source>
</evidence>
<dbReference type="InterPro" id="IPR051254">
    <property type="entry name" value="PPP1R15"/>
</dbReference>
<dbReference type="GO" id="GO:0000164">
    <property type="term" value="C:protein phosphatase type 1 complex"/>
    <property type="evidence" value="ECO:0007669"/>
    <property type="project" value="TreeGrafter"/>
</dbReference>
<accession>A0A1A8NXP2</accession>
<dbReference type="GO" id="GO:0051246">
    <property type="term" value="P:regulation of protein metabolic process"/>
    <property type="evidence" value="ECO:0007669"/>
    <property type="project" value="UniProtKB-ARBA"/>
</dbReference>
<feature type="region of interest" description="Disordered" evidence="2">
    <location>
        <begin position="427"/>
        <end position="475"/>
    </location>
</feature>
<dbReference type="GO" id="GO:0005783">
    <property type="term" value="C:endoplasmic reticulum"/>
    <property type="evidence" value="ECO:0007669"/>
    <property type="project" value="TreeGrafter"/>
</dbReference>
<feature type="compositionally biased region" description="Low complexity" evidence="2">
    <location>
        <begin position="432"/>
        <end position="454"/>
    </location>
</feature>
<reference evidence="4" key="1">
    <citation type="submission" date="2016-05" db="EMBL/GenBank/DDBJ databases">
        <authorList>
            <person name="Lavstsen T."/>
            <person name="Jespersen J.S."/>
        </authorList>
    </citation>
    <scope>NUCLEOTIDE SEQUENCE</scope>
    <source>
        <tissue evidence="4">Brain</tissue>
    </source>
</reference>
<dbReference type="InterPro" id="IPR019523">
    <property type="entry name" value="Prot_Pase1_reg-su15A/B_C"/>
</dbReference>
<feature type="domain" description="Protein phosphatase 1 regulatory subunit 15A/B C-terminal" evidence="3">
    <location>
        <begin position="391"/>
        <end position="510"/>
    </location>
</feature>
<protein>
    <submittedName>
        <fullName evidence="4">Protein phosphatase 1, regulatory subunit 15B</fullName>
    </submittedName>
</protein>
<organism evidence="4">
    <name type="scientific">Nothobranchius rachovii</name>
    <name type="common">bluefin notho</name>
    <dbReference type="NCBI Taxonomy" id="451742"/>
    <lineage>
        <taxon>Eukaryota</taxon>
        <taxon>Metazoa</taxon>
        <taxon>Chordata</taxon>
        <taxon>Craniata</taxon>
        <taxon>Vertebrata</taxon>
        <taxon>Euteleostomi</taxon>
        <taxon>Actinopterygii</taxon>
        <taxon>Neopterygii</taxon>
        <taxon>Teleostei</taxon>
        <taxon>Neoteleostei</taxon>
        <taxon>Acanthomorphata</taxon>
        <taxon>Ovalentaria</taxon>
        <taxon>Atherinomorphae</taxon>
        <taxon>Cyprinodontiformes</taxon>
        <taxon>Nothobranchiidae</taxon>
        <taxon>Nothobranchius</taxon>
    </lineage>
</organism>
<dbReference type="AlphaFoldDB" id="A0A1A8NXP2"/>
<evidence type="ECO:0000313" key="4">
    <source>
        <dbReference type="EMBL" id="SBR73532.1"/>
    </source>
</evidence>
<feature type="compositionally biased region" description="Basic and acidic residues" evidence="2">
    <location>
        <begin position="290"/>
        <end position="299"/>
    </location>
</feature>
<dbReference type="GO" id="GO:0019888">
    <property type="term" value="F:protein phosphatase regulator activity"/>
    <property type="evidence" value="ECO:0007669"/>
    <property type="project" value="TreeGrafter"/>
</dbReference>
<gene>
    <name evidence="4" type="primary">PPP1R15B</name>
</gene>
<feature type="compositionally biased region" description="Acidic residues" evidence="2">
    <location>
        <begin position="372"/>
        <end position="394"/>
    </location>
</feature>
<dbReference type="EMBL" id="HAEH01004294">
    <property type="protein sequence ID" value="SBR73532.1"/>
    <property type="molecule type" value="Transcribed_RNA"/>
</dbReference>
<evidence type="ECO:0000259" key="3">
    <source>
        <dbReference type="Pfam" id="PF10488"/>
    </source>
</evidence>
<sequence>MFRNINAEECTCGGKRSSHPPGPAVTSVGQDSQDSSWIRLLSRPALLLRRKLRQWNTAPAELRSSLMSEESETLRQLSGMMPLSQSAPAHLTHLQCQHEGATGLLESWVSRSAASLRDCQSPGEMELCQQIPSVYVSSVGTFFTQVQLISQEHIGGKVCVSGSFPVMGGSTGKGGPWWRGSILWGEESPVRGLLSGYYRPEEGAETYYLCPQAAAQTHVAEKSSVLEATKGENAGPPHHKEPANNGGLHTVQNIGSCSEGGHPSPEQDNGYFSLEEELSQRGLLSQVKAPTEEQNREDPCTPEMEAEPQEEQATSNVDNCGGFMMLSAPQCQNKSIAFIIGCPCSDDSSQSESSDDDDDDGFDSEGSSDLSDSSDDDDDEEDDEASDSDSEPDSESNRLWTSLCQSVDPYNPRNFTALLHTSSTLPQTIPKSTLTCSPLSSPVSSLSLTSTSPPVLTPSSPPSSQDTWDDSTSASEVDEAESLRLLSSFACFSDPYSPFNFQAPLRTRGPIGPPSKAKVRPSTVPQTLPHVPHHNPASSLEYRKEEAEERLDSGLSEALPSTKTQSGRCSKKVSLSHFLSYCTPDVQVNQL</sequence>
<feature type="region of interest" description="Disordered" evidence="2">
    <location>
        <begin position="345"/>
        <end position="399"/>
    </location>
</feature>